<organism evidence="1 2">
    <name type="scientific">Persea americana</name>
    <name type="common">Avocado</name>
    <dbReference type="NCBI Taxonomy" id="3435"/>
    <lineage>
        <taxon>Eukaryota</taxon>
        <taxon>Viridiplantae</taxon>
        <taxon>Streptophyta</taxon>
        <taxon>Embryophyta</taxon>
        <taxon>Tracheophyta</taxon>
        <taxon>Spermatophyta</taxon>
        <taxon>Magnoliopsida</taxon>
        <taxon>Magnoliidae</taxon>
        <taxon>Laurales</taxon>
        <taxon>Lauraceae</taxon>
        <taxon>Persea</taxon>
    </lineage>
</organism>
<dbReference type="EMBL" id="CM056816">
    <property type="protein sequence ID" value="KAJ8631937.1"/>
    <property type="molecule type" value="Genomic_DNA"/>
</dbReference>
<keyword evidence="2" id="KW-1185">Reference proteome</keyword>
<protein>
    <submittedName>
        <fullName evidence="1">Uncharacterized protein</fullName>
    </submittedName>
</protein>
<sequence>MDFHSLSRKDLQTLCKKNKIPANLTNVAMADALQALQIVEGFEDLHLQSVPSTPRLSPELPEKTESGSPDLLRTCRRTSTRTRSVKDPALECAVPLTRTRGKASTARRRISKDEEDKKEGIESSDSQQIPAESNKGLELPKTPAARNGRKRAIGASVRRKIEAEVEEEEEEKDEKENEIPVAVTGLRTYSTRRSSRLSEQRLEEAMPMSIQKTRGRKQVIKIAALCEEKEDSDAKLKMDSQRSDAKEDDKDSSSDLSLPKPEHLPKIGDFVNENGESDSKSETGDFNGEKCDSDPITDGDLSTTVDDCLTEECDSDLSSHQNPASEDASAAIDDLEITDGDLSTTVDDCLTEECDSDLSSHQNPASEDASAAIHDLETSLPEEYYCNQGSSEDASALSDDLMPENSSTTENHKLRECKESSTDSVADADFGHEQLKLKPSDQVMLEREENRDLDNQVLPLCQESMTDDPNADGDLGLDTEPAEKQKSECKKTDPDAGEVDLEISSAAIHIPKEDGESGGNSIADSSSSVEDLNQENENFDCQDHLVENSVLNLESAHLSSSMKKLTLDYPQDLLVEKIAKFTEFSSSEALNFPDADFLGETPGGNQFLVGSPASLRRKKISAPTNPGTPLGSRSHGLSNKKGTMAKTPTRSNIFEDVDKENKGRESVKREMKVVTVNVGKDKAQNELDDMSMRQLKKLYKKTREELEKRSVLQAVDDNRFALVEGKDN</sequence>
<name>A0ACC2LFR2_PERAE</name>
<accession>A0ACC2LFR2</accession>
<evidence type="ECO:0000313" key="1">
    <source>
        <dbReference type="EMBL" id="KAJ8631937.1"/>
    </source>
</evidence>
<dbReference type="Proteomes" id="UP001234297">
    <property type="component" value="Chromosome 8"/>
</dbReference>
<evidence type="ECO:0000313" key="2">
    <source>
        <dbReference type="Proteomes" id="UP001234297"/>
    </source>
</evidence>
<proteinExistence type="predicted"/>
<reference evidence="1 2" key="1">
    <citation type="journal article" date="2022" name="Hortic Res">
        <title>A haplotype resolved chromosomal level avocado genome allows analysis of novel avocado genes.</title>
        <authorList>
            <person name="Nath O."/>
            <person name="Fletcher S.J."/>
            <person name="Hayward A."/>
            <person name="Shaw L.M."/>
            <person name="Masouleh A.K."/>
            <person name="Furtado A."/>
            <person name="Henry R.J."/>
            <person name="Mitter N."/>
        </authorList>
    </citation>
    <scope>NUCLEOTIDE SEQUENCE [LARGE SCALE GENOMIC DNA]</scope>
    <source>
        <strain evidence="2">cv. Hass</strain>
    </source>
</reference>
<gene>
    <name evidence="1" type="ORF">MRB53_025273</name>
</gene>
<comment type="caution">
    <text evidence="1">The sequence shown here is derived from an EMBL/GenBank/DDBJ whole genome shotgun (WGS) entry which is preliminary data.</text>
</comment>